<proteinExistence type="predicted"/>
<accession>E9IF90</accession>
<dbReference type="InterPro" id="IPR000477">
    <property type="entry name" value="RT_dom"/>
</dbReference>
<evidence type="ECO:0000259" key="1">
    <source>
        <dbReference type="PROSITE" id="PS50878"/>
    </source>
</evidence>
<organism>
    <name type="scientific">Solenopsis invicta</name>
    <name type="common">Red imported fire ant</name>
    <name type="synonym">Solenopsis wagneri</name>
    <dbReference type="NCBI Taxonomy" id="13686"/>
    <lineage>
        <taxon>Eukaryota</taxon>
        <taxon>Metazoa</taxon>
        <taxon>Ecdysozoa</taxon>
        <taxon>Arthropoda</taxon>
        <taxon>Hexapoda</taxon>
        <taxon>Insecta</taxon>
        <taxon>Pterygota</taxon>
        <taxon>Neoptera</taxon>
        <taxon>Endopterygota</taxon>
        <taxon>Hymenoptera</taxon>
        <taxon>Apocrita</taxon>
        <taxon>Aculeata</taxon>
        <taxon>Formicoidea</taxon>
        <taxon>Formicidae</taxon>
        <taxon>Myrmicinae</taxon>
        <taxon>Solenopsis</taxon>
    </lineage>
</organism>
<dbReference type="HOGENOM" id="CLU_162909_0_0_1"/>
<dbReference type="EMBL" id="GL762797">
    <property type="protein sequence ID" value="EFZ20766.1"/>
    <property type="molecule type" value="Genomic_DNA"/>
</dbReference>
<dbReference type="PANTHER" id="PTHR47027:SF20">
    <property type="entry name" value="REVERSE TRANSCRIPTASE-LIKE PROTEIN WITH RNA-DIRECTED DNA POLYMERASE DOMAIN"/>
    <property type="match status" value="1"/>
</dbReference>
<feature type="domain" description="Reverse transcriptase" evidence="1">
    <location>
        <begin position="1"/>
        <end position="93"/>
    </location>
</feature>
<sequence>MLLYAVAGGFRRGVKERGGVRIKERKVYSLAYADDVAVVAEEETRMKGMIKALESYIERKGLEVNVEKTKIMRSNGGQKEHIEERVNKGAVVMREVWGIGKRKFE</sequence>
<dbReference type="PROSITE" id="PS50878">
    <property type="entry name" value="RT_POL"/>
    <property type="match status" value="1"/>
</dbReference>
<dbReference type="PANTHER" id="PTHR47027">
    <property type="entry name" value="REVERSE TRANSCRIPTASE DOMAIN-CONTAINING PROTEIN"/>
    <property type="match status" value="1"/>
</dbReference>
<dbReference type="AlphaFoldDB" id="E9IF90"/>
<gene>
    <name evidence="2" type="ORF">SINV_10317</name>
</gene>
<reference evidence="2" key="1">
    <citation type="journal article" date="2011" name="Proc. Natl. Acad. Sci. U.S.A.">
        <title>The genome of the fire ant Solenopsis invicta.</title>
        <authorList>
            <person name="Wurm Y."/>
            <person name="Wang J."/>
            <person name="Riba-Grognuz O."/>
            <person name="Corona M."/>
            <person name="Nygaard S."/>
            <person name="Hunt B.G."/>
            <person name="Ingram K.K."/>
            <person name="Falquet L."/>
            <person name="Nipitwattanaphon M."/>
            <person name="Gotzek D."/>
            <person name="Dijkstra M.B."/>
            <person name="Oettler J."/>
            <person name="Comtesse F."/>
            <person name="Shih C.J."/>
            <person name="Wu W.J."/>
            <person name="Yang C.C."/>
            <person name="Thomas J."/>
            <person name="Beaudoing E."/>
            <person name="Pradervand S."/>
            <person name="Flegel V."/>
            <person name="Cook E.D."/>
            <person name="Fabbretti R."/>
            <person name="Stockinger H."/>
            <person name="Long L."/>
            <person name="Farmerie W.G."/>
            <person name="Oakey J."/>
            <person name="Boomsma J.J."/>
            <person name="Pamilo P."/>
            <person name="Yi S.V."/>
            <person name="Heinze J."/>
            <person name="Goodisman M.A."/>
            <person name="Farinelli L."/>
            <person name="Harshman K."/>
            <person name="Hulo N."/>
            <person name="Cerutti L."/>
            <person name="Xenarios I."/>
            <person name="Shoemaker D."/>
            <person name="Keller L."/>
        </authorList>
    </citation>
    <scope>NUCLEOTIDE SEQUENCE [LARGE SCALE GENOMIC DNA]</scope>
</reference>
<protein>
    <recommendedName>
        <fullName evidence="1">Reverse transcriptase domain-containing protein</fullName>
    </recommendedName>
</protein>
<dbReference type="Pfam" id="PF00078">
    <property type="entry name" value="RVT_1"/>
    <property type="match status" value="1"/>
</dbReference>
<feature type="non-terminal residue" evidence="2">
    <location>
        <position position="105"/>
    </location>
</feature>
<evidence type="ECO:0000313" key="2">
    <source>
        <dbReference type="EMBL" id="EFZ20766.1"/>
    </source>
</evidence>
<name>E9IF90_SOLIN</name>